<reference evidence="1 2" key="1">
    <citation type="journal article" date="2018" name="PLoS ONE">
        <title>The draft genome of Kipferlia bialata reveals reductive genome evolution in fornicate parasites.</title>
        <authorList>
            <person name="Tanifuji G."/>
            <person name="Takabayashi S."/>
            <person name="Kume K."/>
            <person name="Takagi M."/>
            <person name="Nakayama T."/>
            <person name="Kamikawa R."/>
            <person name="Inagaki Y."/>
            <person name="Hashimoto T."/>
        </authorList>
    </citation>
    <scope>NUCLEOTIDE SEQUENCE [LARGE SCALE GENOMIC DNA]</scope>
    <source>
        <strain evidence="1">NY0173</strain>
    </source>
</reference>
<accession>A0A391NUX7</accession>
<comment type="caution">
    <text evidence="1">The sequence shown here is derived from an EMBL/GenBank/DDBJ whole genome shotgun (WGS) entry which is preliminary data.</text>
</comment>
<keyword evidence="2" id="KW-1185">Reference proteome</keyword>
<organism evidence="1 2">
    <name type="scientific">Kipferlia bialata</name>
    <dbReference type="NCBI Taxonomy" id="797122"/>
    <lineage>
        <taxon>Eukaryota</taxon>
        <taxon>Metamonada</taxon>
        <taxon>Carpediemonas-like organisms</taxon>
        <taxon>Kipferlia</taxon>
    </lineage>
</organism>
<name>A0A391NUX7_9EUKA</name>
<evidence type="ECO:0000313" key="2">
    <source>
        <dbReference type="Proteomes" id="UP000265618"/>
    </source>
</evidence>
<dbReference type="AlphaFoldDB" id="A0A391NUX7"/>
<sequence>ILDPDFGPRIRDFQATLADVILVFLSVTPQSAIMNPKELSEVFKVARYELSGPTH</sequence>
<feature type="non-terminal residue" evidence="1">
    <location>
        <position position="1"/>
    </location>
</feature>
<dbReference type="Proteomes" id="UP000265618">
    <property type="component" value="Unassembled WGS sequence"/>
</dbReference>
<gene>
    <name evidence="1" type="ORF">KIPB_015890</name>
</gene>
<proteinExistence type="predicted"/>
<dbReference type="EMBL" id="BDIP01009248">
    <property type="protein sequence ID" value="GCA64971.1"/>
    <property type="molecule type" value="Genomic_DNA"/>
</dbReference>
<evidence type="ECO:0000313" key="1">
    <source>
        <dbReference type="EMBL" id="GCA64971.1"/>
    </source>
</evidence>
<protein>
    <submittedName>
        <fullName evidence="1">Uncharacterized protein</fullName>
    </submittedName>
</protein>
<feature type="non-terminal residue" evidence="1">
    <location>
        <position position="55"/>
    </location>
</feature>